<dbReference type="RefSeq" id="XP_022342212.1">
    <property type="nucleotide sequence ID" value="XM_022486504.1"/>
</dbReference>
<reference evidence="3" key="1">
    <citation type="submission" date="2025-08" db="UniProtKB">
        <authorList>
            <consortium name="RefSeq"/>
        </authorList>
    </citation>
    <scope>IDENTIFICATION</scope>
    <source>
        <tissue evidence="3">Whole sample</tissue>
    </source>
</reference>
<dbReference type="GeneID" id="111135980"/>
<evidence type="ECO:0000313" key="2">
    <source>
        <dbReference type="Proteomes" id="UP000694844"/>
    </source>
</evidence>
<feature type="compositionally biased region" description="Basic residues" evidence="1">
    <location>
        <begin position="1"/>
        <end position="11"/>
    </location>
</feature>
<accession>A0A8B8EQL9</accession>
<sequence>MAGKTGRKGRGKSSSLLSSCYHRPDRPPTSQLTDLREGNISAGLIPSAAFAVVPRTPGPDTPPGTNIALASSSGTLNASLLAKARSMIPSAADDDPFSDPESSLYDYQVMEEAGYSAVEFGHAGGSRKRISYSDRDPAPIPGPSSLREHAIDEEVPGQFYHTLEKQEDIDDQNALYAKPVKKGKRTSSGEDPHFNRRDREYGKPTVRS</sequence>
<name>A0A8B8EQL9_CRAVI</name>
<evidence type="ECO:0000256" key="1">
    <source>
        <dbReference type="SAM" id="MobiDB-lite"/>
    </source>
</evidence>
<feature type="region of interest" description="Disordered" evidence="1">
    <location>
        <begin position="1"/>
        <end position="38"/>
    </location>
</feature>
<feature type="region of interest" description="Disordered" evidence="1">
    <location>
        <begin position="125"/>
        <end position="208"/>
    </location>
</feature>
<evidence type="ECO:0000313" key="3">
    <source>
        <dbReference type="RefSeq" id="XP_022342212.1"/>
    </source>
</evidence>
<feature type="compositionally biased region" description="Basic and acidic residues" evidence="1">
    <location>
        <begin position="187"/>
        <end position="202"/>
    </location>
</feature>
<dbReference type="AlphaFoldDB" id="A0A8B8EQL9"/>
<dbReference type="Proteomes" id="UP000694844">
    <property type="component" value="Chromosome 5"/>
</dbReference>
<gene>
    <name evidence="3" type="primary">LOC111135980</name>
</gene>
<keyword evidence="2" id="KW-1185">Reference proteome</keyword>
<organism evidence="2 3">
    <name type="scientific">Crassostrea virginica</name>
    <name type="common">Eastern oyster</name>
    <dbReference type="NCBI Taxonomy" id="6565"/>
    <lineage>
        <taxon>Eukaryota</taxon>
        <taxon>Metazoa</taxon>
        <taxon>Spiralia</taxon>
        <taxon>Lophotrochozoa</taxon>
        <taxon>Mollusca</taxon>
        <taxon>Bivalvia</taxon>
        <taxon>Autobranchia</taxon>
        <taxon>Pteriomorphia</taxon>
        <taxon>Ostreida</taxon>
        <taxon>Ostreoidea</taxon>
        <taxon>Ostreidae</taxon>
        <taxon>Crassostrea</taxon>
    </lineage>
</organism>
<protein>
    <submittedName>
        <fullName evidence="3">Centrosomal protein of 89 kDa-like isoform X5</fullName>
    </submittedName>
</protein>
<proteinExistence type="predicted"/>